<protein>
    <submittedName>
        <fullName evidence="1">Uncharacterized protein</fullName>
    </submittedName>
</protein>
<sequence>MGNEWMNNPAMKNIDPAKLDLIRMAAEKTSGKSGRDLAPVMLALITSANKQGISFSPDEVALILEILKKGKTKEEQEQIDRTVRMTSSIFKKHQK</sequence>
<gene>
    <name evidence="1" type="ORF">H9697_02950</name>
</gene>
<evidence type="ECO:0000313" key="2">
    <source>
        <dbReference type="Proteomes" id="UP000823902"/>
    </source>
</evidence>
<organism evidence="1 2">
    <name type="scientific">Candidatus Mediterraneibacter faecavium</name>
    <dbReference type="NCBI Taxonomy" id="2838668"/>
    <lineage>
        <taxon>Bacteria</taxon>
        <taxon>Bacillati</taxon>
        <taxon>Bacillota</taxon>
        <taxon>Clostridia</taxon>
        <taxon>Lachnospirales</taxon>
        <taxon>Lachnospiraceae</taxon>
        <taxon>Mediterraneibacter</taxon>
    </lineage>
</organism>
<proteinExistence type="predicted"/>
<name>A0A9D2Q6N0_9FIRM</name>
<dbReference type="Proteomes" id="UP000823902">
    <property type="component" value="Unassembled WGS sequence"/>
</dbReference>
<comment type="caution">
    <text evidence="1">The sequence shown here is derived from an EMBL/GenBank/DDBJ whole genome shotgun (WGS) entry which is preliminary data.</text>
</comment>
<dbReference type="AlphaFoldDB" id="A0A9D2Q6N0"/>
<accession>A0A9D2Q6N0</accession>
<reference evidence="1" key="1">
    <citation type="journal article" date="2021" name="PeerJ">
        <title>Extensive microbial diversity within the chicken gut microbiome revealed by metagenomics and culture.</title>
        <authorList>
            <person name="Gilroy R."/>
            <person name="Ravi A."/>
            <person name="Getino M."/>
            <person name="Pursley I."/>
            <person name="Horton D.L."/>
            <person name="Alikhan N.F."/>
            <person name="Baker D."/>
            <person name="Gharbi K."/>
            <person name="Hall N."/>
            <person name="Watson M."/>
            <person name="Adriaenssens E.M."/>
            <person name="Foster-Nyarko E."/>
            <person name="Jarju S."/>
            <person name="Secka A."/>
            <person name="Antonio M."/>
            <person name="Oren A."/>
            <person name="Chaudhuri R.R."/>
            <person name="La Ragione R."/>
            <person name="Hildebrand F."/>
            <person name="Pallen M.J."/>
        </authorList>
    </citation>
    <scope>NUCLEOTIDE SEQUENCE</scope>
    <source>
        <strain evidence="1">CHK196-7946</strain>
    </source>
</reference>
<dbReference type="EMBL" id="DWVY01000012">
    <property type="protein sequence ID" value="HJC73897.1"/>
    <property type="molecule type" value="Genomic_DNA"/>
</dbReference>
<reference evidence="1" key="2">
    <citation type="submission" date="2021-04" db="EMBL/GenBank/DDBJ databases">
        <authorList>
            <person name="Gilroy R."/>
        </authorList>
    </citation>
    <scope>NUCLEOTIDE SEQUENCE</scope>
    <source>
        <strain evidence="1">CHK196-7946</strain>
    </source>
</reference>
<evidence type="ECO:0000313" key="1">
    <source>
        <dbReference type="EMBL" id="HJC73897.1"/>
    </source>
</evidence>